<evidence type="ECO:0000259" key="7">
    <source>
        <dbReference type="PROSITE" id="PS52004"/>
    </source>
</evidence>
<accession>A0AAW1PPJ9</accession>
<proteinExistence type="inferred from homology"/>
<dbReference type="Gene3D" id="3.40.47.10">
    <property type="match status" value="3"/>
</dbReference>
<evidence type="ECO:0000313" key="8">
    <source>
        <dbReference type="EMBL" id="KAK9811326.1"/>
    </source>
</evidence>
<dbReference type="Pfam" id="PF00109">
    <property type="entry name" value="ketoacyl-synt"/>
    <property type="match status" value="1"/>
</dbReference>
<dbReference type="GO" id="GO:0006633">
    <property type="term" value="P:fatty acid biosynthetic process"/>
    <property type="evidence" value="ECO:0007669"/>
    <property type="project" value="InterPro"/>
</dbReference>
<dbReference type="InterPro" id="IPR000794">
    <property type="entry name" value="Beta-ketoacyl_synthase"/>
</dbReference>
<evidence type="ECO:0000256" key="2">
    <source>
        <dbReference type="ARBA" id="ARBA00013191"/>
    </source>
</evidence>
<evidence type="ECO:0000256" key="5">
    <source>
        <dbReference type="SAM" id="Coils"/>
    </source>
</evidence>
<name>A0AAW1PPJ9_9CHLO</name>
<dbReference type="InterPro" id="IPR018201">
    <property type="entry name" value="Ketoacyl_synth_AS"/>
</dbReference>
<dbReference type="Pfam" id="PF02801">
    <property type="entry name" value="Ketoacyl-synt_C"/>
    <property type="match status" value="1"/>
</dbReference>
<organism evidence="8 9">
    <name type="scientific">[Myrmecia] bisecta</name>
    <dbReference type="NCBI Taxonomy" id="41462"/>
    <lineage>
        <taxon>Eukaryota</taxon>
        <taxon>Viridiplantae</taxon>
        <taxon>Chlorophyta</taxon>
        <taxon>core chlorophytes</taxon>
        <taxon>Trebouxiophyceae</taxon>
        <taxon>Trebouxiales</taxon>
        <taxon>Trebouxiaceae</taxon>
        <taxon>Myrmecia</taxon>
    </lineage>
</organism>
<keyword evidence="3 4" id="KW-0808">Transferase</keyword>
<dbReference type="CDD" id="cd00834">
    <property type="entry name" value="KAS_I_II"/>
    <property type="match status" value="1"/>
</dbReference>
<feature type="region of interest" description="Disordered" evidence="6">
    <location>
        <begin position="850"/>
        <end position="877"/>
    </location>
</feature>
<dbReference type="InterPro" id="IPR014031">
    <property type="entry name" value="Ketoacyl_synth_C"/>
</dbReference>
<feature type="compositionally biased region" description="Basic and acidic residues" evidence="6">
    <location>
        <begin position="851"/>
        <end position="871"/>
    </location>
</feature>
<feature type="coiled-coil region" evidence="5">
    <location>
        <begin position="785"/>
        <end position="812"/>
    </location>
</feature>
<comment type="similarity">
    <text evidence="1 4">Belongs to the thiolase-like superfamily. Beta-ketoacyl-ACP synthases family.</text>
</comment>
<dbReference type="Proteomes" id="UP001489004">
    <property type="component" value="Unassembled WGS sequence"/>
</dbReference>
<dbReference type="EMBL" id="JALJOR010000009">
    <property type="protein sequence ID" value="KAK9811326.1"/>
    <property type="molecule type" value="Genomic_DNA"/>
</dbReference>
<evidence type="ECO:0000256" key="1">
    <source>
        <dbReference type="ARBA" id="ARBA00008467"/>
    </source>
</evidence>
<dbReference type="SMART" id="SM00825">
    <property type="entry name" value="PKS_KS"/>
    <property type="match status" value="1"/>
</dbReference>
<sequence>MHLACRTSKLFSTISADVFGALPEAEPRRVVVTGLGLATPLGVGVADVWARLVQGQTGVRGLRETDLPEEHRKAYSQLTSKVVAPDEALLSADWVAPKEAGKQATGVAVGAGMSSVYDVGHAGVLLEQGKLRRLSPLFVPKILVNMAAGAISIANGFQGPNHAASTACATGAHAIGDALRMIQRGDADVMVAGGADSTIDAISIGGFCRLKALSTKFNEQPWRASRPFDQDRDGFVIGEGAGIMVLEELKHAIARGAQMFAEVRGYGMSGDAHHITQPAPDGRGAVLAMQRALAQSGLANKDVAYINAHATSTPLGDDVEQRAILQVFGEAATLGAAGGKHEGSGVAVSSTKGATGHLLGVSQHTQGQRLQQGSSPSATSVCVEHHIDFYRSENSQRHARQSPPALGQHQAVKTPLISPNAPFNSRGLTDHSPGSGSAGLASQQGRLSVSPDTPVLPCKSWASAEREDHDLRAQLDSVSAKLATAERHRTRAEMDAKRLLRTAEGLEKRLRAAEQQQRVAKEESARMQAEYAEALQQQQDLRDSNVSAVQAAEQVQAEVERLAGQLAAERQSFARAVQEEHERQLAALHRDLHLQRSESQVARAGLEELASKRTSLEQQLAAVQQQLAATTASLTTSEACRAASDEALGQRQDQITQLKSEVEEEQEERGRLEASLAAAAEEVERLEEQQQDDTRRQAAAQQQVQELRASLGQAEERSRFVQAQTDVPSQAERLRSRLYENEMRALRQTSTPGSLHPQFLLGVSAGGSPSSPGAQDGGSLANRELTLARQQIKHLQSELAHLARAKKAQDQRLTSVLTECEAARTELGNALQAKERVQMELQYMMADLEDSTVKSDEQTQQREAMDAKLKAAMEPAARARQPTGLAILVAEPNAK</sequence>
<feature type="compositionally biased region" description="Basic and acidic residues" evidence="6">
    <location>
        <begin position="683"/>
        <end position="696"/>
    </location>
</feature>
<evidence type="ECO:0000256" key="6">
    <source>
        <dbReference type="SAM" id="MobiDB-lite"/>
    </source>
</evidence>
<dbReference type="GO" id="GO:0005739">
    <property type="term" value="C:mitochondrion"/>
    <property type="evidence" value="ECO:0007669"/>
    <property type="project" value="TreeGrafter"/>
</dbReference>
<dbReference type="PANTHER" id="PTHR11712:SF297">
    <property type="entry name" value="3-OXOACYL-[ACYL-CARRIER-PROTEIN] SYNTHASE, MITOCHONDRIAL"/>
    <property type="match status" value="1"/>
</dbReference>
<keyword evidence="5" id="KW-0175">Coiled coil</keyword>
<feature type="compositionally biased region" description="Low complexity" evidence="6">
    <location>
        <begin position="432"/>
        <end position="445"/>
    </location>
</feature>
<dbReference type="PANTHER" id="PTHR11712">
    <property type="entry name" value="POLYKETIDE SYNTHASE-RELATED"/>
    <property type="match status" value="1"/>
</dbReference>
<comment type="caution">
    <text evidence="8">The sequence shown here is derived from an EMBL/GenBank/DDBJ whole genome shotgun (WGS) entry which is preliminary data.</text>
</comment>
<dbReference type="SUPFAM" id="SSF53901">
    <property type="entry name" value="Thiolase-like"/>
    <property type="match status" value="2"/>
</dbReference>
<dbReference type="InterPro" id="IPR020841">
    <property type="entry name" value="PKS_Beta-ketoAc_synthase_dom"/>
</dbReference>
<dbReference type="GO" id="GO:0004315">
    <property type="term" value="F:3-oxoacyl-[acyl-carrier-protein] synthase activity"/>
    <property type="evidence" value="ECO:0007669"/>
    <property type="project" value="UniProtKB-EC"/>
</dbReference>
<feature type="domain" description="Ketosynthase family 3 (KS3)" evidence="7">
    <location>
        <begin position="27"/>
        <end position="419"/>
    </location>
</feature>
<dbReference type="EC" id="2.3.1.41" evidence="2"/>
<dbReference type="PROSITE" id="PS00606">
    <property type="entry name" value="KS3_1"/>
    <property type="match status" value="1"/>
</dbReference>
<evidence type="ECO:0000256" key="4">
    <source>
        <dbReference type="RuleBase" id="RU003694"/>
    </source>
</evidence>
<protein>
    <recommendedName>
        <fullName evidence="2">beta-ketoacyl-[acyl-carrier-protein] synthase I</fullName>
        <ecNumber evidence="2">2.3.1.41</ecNumber>
    </recommendedName>
</protein>
<keyword evidence="9" id="KW-1185">Reference proteome</keyword>
<feature type="compositionally biased region" description="Low complexity" evidence="6">
    <location>
        <begin position="697"/>
        <end position="709"/>
    </location>
</feature>
<feature type="region of interest" description="Disordered" evidence="6">
    <location>
        <begin position="416"/>
        <end position="453"/>
    </location>
</feature>
<dbReference type="PROSITE" id="PS52004">
    <property type="entry name" value="KS3_2"/>
    <property type="match status" value="1"/>
</dbReference>
<evidence type="ECO:0000256" key="3">
    <source>
        <dbReference type="ARBA" id="ARBA00022679"/>
    </source>
</evidence>
<evidence type="ECO:0000313" key="9">
    <source>
        <dbReference type="Proteomes" id="UP001489004"/>
    </source>
</evidence>
<feature type="region of interest" description="Disordered" evidence="6">
    <location>
        <begin position="683"/>
        <end position="727"/>
    </location>
</feature>
<reference evidence="8 9" key="1">
    <citation type="journal article" date="2024" name="Nat. Commun.">
        <title>Phylogenomics reveals the evolutionary origins of lichenization in chlorophyte algae.</title>
        <authorList>
            <person name="Puginier C."/>
            <person name="Libourel C."/>
            <person name="Otte J."/>
            <person name="Skaloud P."/>
            <person name="Haon M."/>
            <person name="Grisel S."/>
            <person name="Petersen M."/>
            <person name="Berrin J.G."/>
            <person name="Delaux P.M."/>
            <person name="Dal Grande F."/>
            <person name="Keller J."/>
        </authorList>
    </citation>
    <scope>NUCLEOTIDE SEQUENCE [LARGE SCALE GENOMIC DNA]</scope>
    <source>
        <strain evidence="8 9">SAG 2043</strain>
    </source>
</reference>
<dbReference type="AlphaFoldDB" id="A0AAW1PPJ9"/>
<dbReference type="InterPro" id="IPR016039">
    <property type="entry name" value="Thiolase-like"/>
</dbReference>
<gene>
    <name evidence="8" type="ORF">WJX72_001865</name>
</gene>
<dbReference type="InterPro" id="IPR014030">
    <property type="entry name" value="Ketoacyl_synth_N"/>
</dbReference>